<keyword evidence="1" id="KW-0812">Transmembrane</keyword>
<dbReference type="RefSeq" id="WP_089834754.1">
    <property type="nucleotide sequence ID" value="NZ_FNBN01000005.1"/>
</dbReference>
<feature type="transmembrane region" description="Helical" evidence="1">
    <location>
        <begin position="90"/>
        <end position="110"/>
    </location>
</feature>
<gene>
    <name evidence="2" type="ORF">SAMN04488121_10582</name>
</gene>
<dbReference type="OrthoDB" id="641844at2"/>
<evidence type="ECO:0000256" key="1">
    <source>
        <dbReference type="SAM" id="Phobius"/>
    </source>
</evidence>
<organism evidence="2 3">
    <name type="scientific">Chitinophaga filiformis</name>
    <name type="common">Myxococcus filiformis</name>
    <name type="synonym">Flexibacter filiformis</name>
    <dbReference type="NCBI Taxonomy" id="104663"/>
    <lineage>
        <taxon>Bacteria</taxon>
        <taxon>Pseudomonadati</taxon>
        <taxon>Bacteroidota</taxon>
        <taxon>Chitinophagia</taxon>
        <taxon>Chitinophagales</taxon>
        <taxon>Chitinophagaceae</taxon>
        <taxon>Chitinophaga</taxon>
    </lineage>
</organism>
<dbReference type="AlphaFoldDB" id="A0A1G7VDZ5"/>
<feature type="transmembrane region" description="Helical" evidence="1">
    <location>
        <begin position="51"/>
        <end position="70"/>
    </location>
</feature>
<evidence type="ECO:0000313" key="2">
    <source>
        <dbReference type="EMBL" id="SDG58036.1"/>
    </source>
</evidence>
<dbReference type="SUPFAM" id="SSF49464">
    <property type="entry name" value="Carboxypeptidase regulatory domain-like"/>
    <property type="match status" value="1"/>
</dbReference>
<dbReference type="Proteomes" id="UP000199045">
    <property type="component" value="Unassembled WGS sequence"/>
</dbReference>
<evidence type="ECO:0000313" key="3">
    <source>
        <dbReference type="Proteomes" id="UP000199045"/>
    </source>
</evidence>
<name>A0A1G7VDZ5_CHIFI</name>
<reference evidence="2 3" key="1">
    <citation type="submission" date="2016-10" db="EMBL/GenBank/DDBJ databases">
        <authorList>
            <person name="de Groot N.N."/>
        </authorList>
    </citation>
    <scope>NUCLEOTIDE SEQUENCE [LARGE SCALE GENOMIC DNA]</scope>
    <source>
        <strain evidence="2 3">DSM 527</strain>
    </source>
</reference>
<protein>
    <submittedName>
        <fullName evidence="2">Uncharacterized protein</fullName>
    </submittedName>
</protein>
<accession>A0A1G7VDZ5</accession>
<dbReference type="STRING" id="104663.SAMN04488121_10582"/>
<keyword evidence="1" id="KW-0472">Membrane</keyword>
<dbReference type="EMBL" id="FNBN01000005">
    <property type="protein sequence ID" value="SDG58036.1"/>
    <property type="molecule type" value="Genomic_DNA"/>
</dbReference>
<proteinExistence type="predicted"/>
<feature type="transmembrane region" description="Helical" evidence="1">
    <location>
        <begin position="17"/>
        <end position="39"/>
    </location>
</feature>
<sequence length="288" mass="31705">MKNVGNGRPAPRRRMNWIWISGVAFLLSLLAAGIMIFFGKQLADLGITGNIYYIILIPLGFSSAAFLAGAMKSYASFTSNESVTYGKLQLTGPIVIFALVVGGGFIMPNYNKKEAFDLKMRIISNGQPMNTLNEGTVTLYIGKEPKTVNIHEGEVAFYNIPEKYHNRKVRIVPSIMNYQLADSNEVLISKNEDYVDIHVTRTRESTSTLVRGSVLDQKNMAVAHALLDFSSGLATCYTDPNGNFSLTVPLPSGEKTQLKIVTDGITRFNEVVTISSTIPIDLRIDKTP</sequence>
<keyword evidence="1" id="KW-1133">Transmembrane helix</keyword>
<dbReference type="InterPro" id="IPR008969">
    <property type="entry name" value="CarboxyPept-like_regulatory"/>
</dbReference>